<gene>
    <name evidence="2" type="ORF">AVDCRST_MAG93-8766</name>
</gene>
<evidence type="ECO:0000313" key="2">
    <source>
        <dbReference type="EMBL" id="CAA9375279.1"/>
    </source>
</evidence>
<dbReference type="EMBL" id="CADCTR010002945">
    <property type="protein sequence ID" value="CAA9375279.1"/>
    <property type="molecule type" value="Genomic_DNA"/>
</dbReference>
<keyword evidence="2" id="KW-0695">RNA-directed DNA polymerase</keyword>
<reference evidence="2" key="1">
    <citation type="submission" date="2020-02" db="EMBL/GenBank/DDBJ databases">
        <authorList>
            <person name="Meier V. D."/>
        </authorList>
    </citation>
    <scope>NUCLEOTIDE SEQUENCE</scope>
    <source>
        <strain evidence="2">AVDCRST_MAG93</strain>
    </source>
</reference>
<dbReference type="GO" id="GO:0003964">
    <property type="term" value="F:RNA-directed DNA polymerase activity"/>
    <property type="evidence" value="ECO:0007669"/>
    <property type="project" value="UniProtKB-KW"/>
</dbReference>
<dbReference type="EC" id="2.7.7.49" evidence="2"/>
<proteinExistence type="predicted"/>
<dbReference type="AlphaFoldDB" id="A0A6J4N3E8"/>
<protein>
    <submittedName>
        <fullName evidence="2">Retron-type RNA-directed DNA polymerase</fullName>
        <ecNumber evidence="2">2.7.7.49</ecNumber>
    </submittedName>
</protein>
<keyword evidence="2" id="KW-0808">Transferase</keyword>
<accession>A0A6J4N3E8</accession>
<feature type="non-terminal residue" evidence="2">
    <location>
        <position position="65"/>
    </location>
</feature>
<dbReference type="InterPro" id="IPR025960">
    <property type="entry name" value="RVT_N"/>
</dbReference>
<evidence type="ECO:0000259" key="1">
    <source>
        <dbReference type="Pfam" id="PF13655"/>
    </source>
</evidence>
<dbReference type="Pfam" id="PF13655">
    <property type="entry name" value="RVT_N"/>
    <property type="match status" value="1"/>
</dbReference>
<keyword evidence="2" id="KW-0548">Nucleotidyltransferase</keyword>
<sequence length="65" mass="7453">MTAAVTAGASHHTTVEWHQIDWYKVHQNVRRLQARIVKATQEGRWNKVKALQRLLTRSFSGKALA</sequence>
<name>A0A6J4N3E8_9CHLR</name>
<organism evidence="2">
    <name type="scientific">uncultured Chloroflexia bacterium</name>
    <dbReference type="NCBI Taxonomy" id="1672391"/>
    <lineage>
        <taxon>Bacteria</taxon>
        <taxon>Bacillati</taxon>
        <taxon>Chloroflexota</taxon>
        <taxon>Chloroflexia</taxon>
        <taxon>environmental samples</taxon>
    </lineage>
</organism>
<feature type="domain" description="Reverse transcriptase N-terminal" evidence="1">
    <location>
        <begin position="17"/>
        <end position="65"/>
    </location>
</feature>